<feature type="region of interest" description="Disordered" evidence="1">
    <location>
        <begin position="339"/>
        <end position="359"/>
    </location>
</feature>
<organism evidence="4 5">
    <name type="scientific">Mytilus galloprovincialis</name>
    <name type="common">Mediterranean mussel</name>
    <dbReference type="NCBI Taxonomy" id="29158"/>
    <lineage>
        <taxon>Eukaryota</taxon>
        <taxon>Metazoa</taxon>
        <taxon>Spiralia</taxon>
        <taxon>Lophotrochozoa</taxon>
        <taxon>Mollusca</taxon>
        <taxon>Bivalvia</taxon>
        <taxon>Autobranchia</taxon>
        <taxon>Pteriomorphia</taxon>
        <taxon>Mytilida</taxon>
        <taxon>Mytiloidea</taxon>
        <taxon>Mytilidae</taxon>
        <taxon>Mytilinae</taxon>
        <taxon>Mytilus</taxon>
    </lineage>
</organism>
<name>A0A8B6EQ74_MYTGA</name>
<comment type="caution">
    <text evidence="4">The sequence shown here is derived from an EMBL/GenBank/DDBJ whole genome shotgun (WGS) entry which is preliminary data.</text>
</comment>
<reference evidence="4" key="1">
    <citation type="submission" date="2018-11" db="EMBL/GenBank/DDBJ databases">
        <authorList>
            <person name="Alioto T."/>
            <person name="Alioto T."/>
        </authorList>
    </citation>
    <scope>NUCLEOTIDE SEQUENCE</scope>
</reference>
<evidence type="ECO:0000313" key="5">
    <source>
        <dbReference type="Proteomes" id="UP000596742"/>
    </source>
</evidence>
<keyword evidence="5" id="KW-1185">Reference proteome</keyword>
<feature type="signal peptide" evidence="3">
    <location>
        <begin position="1"/>
        <end position="24"/>
    </location>
</feature>
<feature type="transmembrane region" description="Helical" evidence="2">
    <location>
        <begin position="228"/>
        <end position="252"/>
    </location>
</feature>
<gene>
    <name evidence="4" type="ORF">MGAL_10B013284</name>
</gene>
<feature type="chain" id="PRO_5032286370" evidence="3">
    <location>
        <begin position="25"/>
        <end position="385"/>
    </location>
</feature>
<dbReference type="Proteomes" id="UP000596742">
    <property type="component" value="Unassembled WGS sequence"/>
</dbReference>
<evidence type="ECO:0000313" key="4">
    <source>
        <dbReference type="EMBL" id="VDI37154.1"/>
    </source>
</evidence>
<evidence type="ECO:0000256" key="2">
    <source>
        <dbReference type="SAM" id="Phobius"/>
    </source>
</evidence>
<feature type="compositionally biased region" description="Basic and acidic residues" evidence="1">
    <location>
        <begin position="339"/>
        <end position="349"/>
    </location>
</feature>
<protein>
    <submittedName>
        <fullName evidence="4">Uncharacterized protein</fullName>
    </submittedName>
</protein>
<keyword evidence="2" id="KW-0812">Transmembrane</keyword>
<dbReference type="EMBL" id="UYJE01005404">
    <property type="protein sequence ID" value="VDI37154.1"/>
    <property type="molecule type" value="Genomic_DNA"/>
</dbReference>
<feature type="compositionally biased region" description="Basic and acidic residues" evidence="1">
    <location>
        <begin position="261"/>
        <end position="270"/>
    </location>
</feature>
<keyword evidence="2" id="KW-0472">Membrane</keyword>
<sequence>MKITSFIYVLQRILLLASITALRAVDDPCPHNIDNKIVADMCTNDHAVEDSVDSSYVTNSVVVRVMKQRANCTCHVSLNNNTGSYTVYVRKWSALKNSAPELPHCGLAIDVNFLNKAAEKKRNHQARGPNVQLHIQCDDPDRKTILPTTHESATTKYANKQISTSKEIALTTVTKENSKTSTVTTTEYNKEEEIALITDTYDNNETSTVTCVTTEGYNKEEHDQNKNMYIYIGSGAGGVLVFIAILSIILCIRKRSKKGTKTEKQIAHDSDDPDSNDGELKDNILYVSADQQDVVEDGNYHMVDLEKKPVVNFGVSNNQTQHISTFDNSNNEYAVVDKGKKSDSVKDDSPLDVQKSSAQDMKISGLPVDQTYAVVDKTNRGKADE</sequence>
<proteinExistence type="predicted"/>
<keyword evidence="2" id="KW-1133">Transmembrane helix</keyword>
<dbReference type="AlphaFoldDB" id="A0A8B6EQ74"/>
<feature type="region of interest" description="Disordered" evidence="1">
    <location>
        <begin position="261"/>
        <end position="280"/>
    </location>
</feature>
<accession>A0A8B6EQ74</accession>
<evidence type="ECO:0000256" key="1">
    <source>
        <dbReference type="SAM" id="MobiDB-lite"/>
    </source>
</evidence>
<evidence type="ECO:0000256" key="3">
    <source>
        <dbReference type="SAM" id="SignalP"/>
    </source>
</evidence>
<keyword evidence="3" id="KW-0732">Signal</keyword>